<evidence type="ECO:0000256" key="2">
    <source>
        <dbReference type="ARBA" id="ARBA00004988"/>
    </source>
</evidence>
<protein>
    <recommendedName>
        <fullName evidence="5">Ribose-5-phosphate isomerase</fullName>
        <ecNumber evidence="4">5.3.1.6</ecNumber>
    </recommendedName>
    <alternativeName>
        <fullName evidence="8">D-ribose-5-phosphate ketol-isomerase</fullName>
    </alternativeName>
    <alternativeName>
        <fullName evidence="7">Phosphoriboisomerase</fullName>
    </alternativeName>
</protein>
<dbReference type="EMBL" id="WTXG01000018">
    <property type="protein sequence ID" value="KAI0300482.1"/>
    <property type="molecule type" value="Genomic_DNA"/>
</dbReference>
<dbReference type="GO" id="GO:0005737">
    <property type="term" value="C:cytoplasm"/>
    <property type="evidence" value="ECO:0007669"/>
    <property type="project" value="TreeGrafter"/>
</dbReference>
<dbReference type="SUPFAM" id="SSF100950">
    <property type="entry name" value="NagB/RpiA/CoA transferase-like"/>
    <property type="match status" value="1"/>
</dbReference>
<dbReference type="InterPro" id="IPR004788">
    <property type="entry name" value="Ribose5P_isomerase_type_A"/>
</dbReference>
<organism evidence="9 10">
    <name type="scientific">Multifurca ochricompacta</name>
    <dbReference type="NCBI Taxonomy" id="376703"/>
    <lineage>
        <taxon>Eukaryota</taxon>
        <taxon>Fungi</taxon>
        <taxon>Dikarya</taxon>
        <taxon>Basidiomycota</taxon>
        <taxon>Agaricomycotina</taxon>
        <taxon>Agaricomycetes</taxon>
        <taxon>Russulales</taxon>
        <taxon>Russulaceae</taxon>
        <taxon>Multifurca</taxon>
    </lineage>
</organism>
<dbReference type="GO" id="GO:0004751">
    <property type="term" value="F:ribose-5-phosphate isomerase activity"/>
    <property type="evidence" value="ECO:0007669"/>
    <property type="project" value="UniProtKB-EC"/>
</dbReference>
<evidence type="ECO:0000313" key="10">
    <source>
        <dbReference type="Proteomes" id="UP001203297"/>
    </source>
</evidence>
<dbReference type="GO" id="GO:0006014">
    <property type="term" value="P:D-ribose metabolic process"/>
    <property type="evidence" value="ECO:0007669"/>
    <property type="project" value="TreeGrafter"/>
</dbReference>
<accession>A0AAD4M3B5</accession>
<dbReference type="PANTHER" id="PTHR11934">
    <property type="entry name" value="RIBOSE-5-PHOSPHATE ISOMERASE"/>
    <property type="match status" value="1"/>
</dbReference>
<evidence type="ECO:0000256" key="6">
    <source>
        <dbReference type="ARBA" id="ARBA00023235"/>
    </source>
</evidence>
<sequence length="283" mass="30313">MQQSSLHTFVDNGIGYVDSCTSWSRAVSNASASSIDAVDAAKRLAAYTAVDRHVQPGDKIIGIGSGSTVPYVVERILQQGDERNRDRVFLPTGFQSQQLITLAGLRLGDITQYPEIDVTIDGADEADTDLNCIKGGGACQLREKVLAEAARTFIVVADYRKNSTVLGTNYTSGVPIEVSPFASTSVLRSLRTKLDSPNATLRMARAKAGPVVTDNSNFIIDAPFTEVALRKPRELLASIKLLTGVVEVGLFCGVVKAAYFGNQDGSVTAKFENGEVVHIEEGK</sequence>
<comment type="catalytic activity">
    <reaction evidence="1">
        <text>aldehydo-D-ribose 5-phosphate = D-ribulose 5-phosphate</text>
        <dbReference type="Rhea" id="RHEA:14657"/>
        <dbReference type="ChEBI" id="CHEBI:58121"/>
        <dbReference type="ChEBI" id="CHEBI:58273"/>
        <dbReference type="EC" id="5.3.1.6"/>
    </reaction>
</comment>
<name>A0AAD4M3B5_9AGAM</name>
<dbReference type="Proteomes" id="UP001203297">
    <property type="component" value="Unassembled WGS sequence"/>
</dbReference>
<keyword evidence="10" id="KW-1185">Reference proteome</keyword>
<dbReference type="CDD" id="cd01398">
    <property type="entry name" value="RPI_A"/>
    <property type="match status" value="1"/>
</dbReference>
<dbReference type="AlphaFoldDB" id="A0AAD4M3B5"/>
<dbReference type="NCBIfam" id="TIGR00021">
    <property type="entry name" value="rpiA"/>
    <property type="match status" value="1"/>
</dbReference>
<dbReference type="FunFam" id="3.30.70.260:FF:000018">
    <property type="entry name" value="Ribose-5-phosphate isomerase A"/>
    <property type="match status" value="1"/>
</dbReference>
<dbReference type="InterPro" id="IPR037171">
    <property type="entry name" value="NagB/RpiA_transferase-like"/>
</dbReference>
<comment type="similarity">
    <text evidence="3">Belongs to the ribose 5-phosphate isomerase family.</text>
</comment>
<comment type="pathway">
    <text evidence="2">Carbohydrate degradation; pentose phosphate pathway; D-ribose 5-phosphate from D-ribulose 5-phosphate (non-oxidative stage): step 1/1.</text>
</comment>
<comment type="caution">
    <text evidence="9">The sequence shown here is derived from an EMBL/GenBank/DDBJ whole genome shotgun (WGS) entry which is preliminary data.</text>
</comment>
<evidence type="ECO:0000256" key="5">
    <source>
        <dbReference type="ARBA" id="ARBA00019150"/>
    </source>
</evidence>
<evidence type="ECO:0000256" key="1">
    <source>
        <dbReference type="ARBA" id="ARBA00001713"/>
    </source>
</evidence>
<evidence type="ECO:0000313" key="9">
    <source>
        <dbReference type="EMBL" id="KAI0300482.1"/>
    </source>
</evidence>
<dbReference type="GO" id="GO:0009052">
    <property type="term" value="P:pentose-phosphate shunt, non-oxidative branch"/>
    <property type="evidence" value="ECO:0007669"/>
    <property type="project" value="InterPro"/>
</dbReference>
<dbReference type="PANTHER" id="PTHR11934:SF0">
    <property type="entry name" value="RIBOSE-5-PHOSPHATE ISOMERASE"/>
    <property type="match status" value="1"/>
</dbReference>
<dbReference type="EC" id="5.3.1.6" evidence="4"/>
<gene>
    <name evidence="9" type="ORF">B0F90DRAFT_1817544</name>
</gene>
<dbReference type="Gene3D" id="3.40.50.1360">
    <property type="match status" value="1"/>
</dbReference>
<dbReference type="FunFam" id="3.40.50.1360:FF:000014">
    <property type="entry name" value="Ribose 5-phosphate isomerase"/>
    <property type="match status" value="1"/>
</dbReference>
<evidence type="ECO:0000256" key="3">
    <source>
        <dbReference type="ARBA" id="ARBA00008088"/>
    </source>
</evidence>
<evidence type="ECO:0000256" key="7">
    <source>
        <dbReference type="ARBA" id="ARBA00029734"/>
    </source>
</evidence>
<proteinExistence type="inferred from homology"/>
<keyword evidence="6 9" id="KW-0413">Isomerase</keyword>
<evidence type="ECO:0000256" key="8">
    <source>
        <dbReference type="ARBA" id="ARBA00032273"/>
    </source>
</evidence>
<evidence type="ECO:0000256" key="4">
    <source>
        <dbReference type="ARBA" id="ARBA00011959"/>
    </source>
</evidence>
<dbReference type="Gene3D" id="3.30.70.260">
    <property type="match status" value="1"/>
</dbReference>
<dbReference type="Pfam" id="PF06026">
    <property type="entry name" value="Rib_5-P_isom_A"/>
    <property type="match status" value="1"/>
</dbReference>
<reference evidence="9" key="1">
    <citation type="journal article" date="2022" name="New Phytol.">
        <title>Evolutionary transition to the ectomycorrhizal habit in the genomes of a hyperdiverse lineage of mushroom-forming fungi.</title>
        <authorList>
            <person name="Looney B."/>
            <person name="Miyauchi S."/>
            <person name="Morin E."/>
            <person name="Drula E."/>
            <person name="Courty P.E."/>
            <person name="Kohler A."/>
            <person name="Kuo A."/>
            <person name="LaButti K."/>
            <person name="Pangilinan J."/>
            <person name="Lipzen A."/>
            <person name="Riley R."/>
            <person name="Andreopoulos W."/>
            <person name="He G."/>
            <person name="Johnson J."/>
            <person name="Nolan M."/>
            <person name="Tritt A."/>
            <person name="Barry K.W."/>
            <person name="Grigoriev I.V."/>
            <person name="Nagy L.G."/>
            <person name="Hibbett D."/>
            <person name="Henrissat B."/>
            <person name="Matheny P.B."/>
            <person name="Labbe J."/>
            <person name="Martin F.M."/>
        </authorList>
    </citation>
    <scope>NUCLEOTIDE SEQUENCE</scope>
    <source>
        <strain evidence="9">BPL690</strain>
    </source>
</reference>
<dbReference type="SUPFAM" id="SSF75445">
    <property type="entry name" value="D-ribose-5-phosphate isomerase (RpiA), lid domain"/>
    <property type="match status" value="1"/>
</dbReference>